<evidence type="ECO:0000313" key="7">
    <source>
        <dbReference type="Proteomes" id="UP000267368"/>
    </source>
</evidence>
<dbReference type="CDD" id="cd00002">
    <property type="entry name" value="YbaK_deacylase"/>
    <property type="match status" value="1"/>
</dbReference>
<dbReference type="RefSeq" id="WP_123197127.1">
    <property type="nucleotide sequence ID" value="NZ_QICB01000001.1"/>
</dbReference>
<dbReference type="InterPro" id="IPR004369">
    <property type="entry name" value="Prolyl-tRNA_editing_YbaK/EbsC"/>
</dbReference>
<proteinExistence type="inferred from homology"/>
<dbReference type="GO" id="GO:0016829">
    <property type="term" value="F:lyase activity"/>
    <property type="evidence" value="ECO:0007669"/>
    <property type="project" value="UniProtKB-KW"/>
</dbReference>
<dbReference type="AlphaFoldDB" id="A0A3N0AGV7"/>
<dbReference type="OrthoDB" id="9809296at2"/>
<accession>A0A3N0AGV7</accession>
<keyword evidence="2 4" id="KW-0648">Protein biosynthesis</keyword>
<comment type="similarity">
    <text evidence="1 4">Belongs to the prolyl-tRNA editing family. YbaK/EbsC subfamily.</text>
</comment>
<evidence type="ECO:0000256" key="3">
    <source>
        <dbReference type="ARBA" id="ARBA00023239"/>
    </source>
</evidence>
<sequence length="163" mass="17433">MGSRKDKVEKTNAMRLLDAAGIPYVHRVYDGDEALSGVEVASVLGQDPDRVFKTLVAQGKSGEHYVFMVPVAMELDLKKAATAAGEKSIAMVRSRELLPLTGYVHGGCSPLGMKKHFATFIDETALLSEDGIMCSGGRIGDQIELSLADLVRSCDASIVDLSC</sequence>
<evidence type="ECO:0000256" key="1">
    <source>
        <dbReference type="ARBA" id="ARBA00009798"/>
    </source>
</evidence>
<dbReference type="PANTHER" id="PTHR30411">
    <property type="entry name" value="CYTOPLASMIC PROTEIN"/>
    <property type="match status" value="1"/>
</dbReference>
<dbReference type="PANTHER" id="PTHR30411:SF0">
    <property type="entry name" value="CYS-TRNA(PRO)_CYS-TRNA(CYS) DEACYLASE YBAK"/>
    <property type="match status" value="1"/>
</dbReference>
<dbReference type="EC" id="4.2.-.-" evidence="4"/>
<organism evidence="6 7">
    <name type="scientific">Slackia faecicanis</name>
    <dbReference type="NCBI Taxonomy" id="255723"/>
    <lineage>
        <taxon>Bacteria</taxon>
        <taxon>Bacillati</taxon>
        <taxon>Actinomycetota</taxon>
        <taxon>Coriobacteriia</taxon>
        <taxon>Eggerthellales</taxon>
        <taxon>Eggerthellaceae</taxon>
        <taxon>Slackia</taxon>
    </lineage>
</organism>
<dbReference type="EMBL" id="QICB01000001">
    <property type="protein sequence ID" value="RNL21285.1"/>
    <property type="molecule type" value="Genomic_DNA"/>
</dbReference>
<keyword evidence="7" id="KW-1185">Reference proteome</keyword>
<feature type="domain" description="YbaK/aminoacyl-tRNA synthetase-associated" evidence="5">
    <location>
        <begin position="38"/>
        <end position="152"/>
    </location>
</feature>
<evidence type="ECO:0000259" key="5">
    <source>
        <dbReference type="Pfam" id="PF04073"/>
    </source>
</evidence>
<dbReference type="InterPro" id="IPR007214">
    <property type="entry name" value="YbaK/aa-tRNA-synth-assoc-dom"/>
</dbReference>
<dbReference type="Gene3D" id="3.90.960.10">
    <property type="entry name" value="YbaK/aminoacyl-tRNA synthetase-associated domain"/>
    <property type="match status" value="1"/>
</dbReference>
<name>A0A3N0AGV7_9ACTN</name>
<dbReference type="PIRSF" id="PIRSF006181">
    <property type="entry name" value="EbsC_YbaK"/>
    <property type="match status" value="1"/>
</dbReference>
<comment type="caution">
    <text evidence="6">The sequence shown here is derived from an EMBL/GenBank/DDBJ whole genome shotgun (WGS) entry which is preliminary data.</text>
</comment>
<dbReference type="NCBIfam" id="TIGR00011">
    <property type="entry name" value="YbaK_EbsC"/>
    <property type="match status" value="1"/>
</dbReference>
<dbReference type="Proteomes" id="UP000267368">
    <property type="component" value="Unassembled WGS sequence"/>
</dbReference>
<dbReference type="SUPFAM" id="SSF55826">
    <property type="entry name" value="YbaK/ProRS associated domain"/>
    <property type="match status" value="1"/>
</dbReference>
<dbReference type="Pfam" id="PF04073">
    <property type="entry name" value="tRNA_edit"/>
    <property type="match status" value="1"/>
</dbReference>
<dbReference type="InterPro" id="IPR036754">
    <property type="entry name" value="YbaK/aa-tRNA-synt-asso_dom_sf"/>
</dbReference>
<gene>
    <name evidence="6" type="primary">ybaK</name>
    <name evidence="6" type="ORF">DMP07_00040</name>
</gene>
<protein>
    <recommendedName>
        <fullName evidence="4">Cys-tRNA(Pro)/Cys-tRNA(Cys) deacylase</fullName>
        <ecNumber evidence="4">4.2.-.-</ecNumber>
    </recommendedName>
</protein>
<keyword evidence="3 4" id="KW-0456">Lyase</keyword>
<dbReference type="GO" id="GO:0002161">
    <property type="term" value="F:aminoacyl-tRNA deacylase activity"/>
    <property type="evidence" value="ECO:0007669"/>
    <property type="project" value="InterPro"/>
</dbReference>
<evidence type="ECO:0000256" key="2">
    <source>
        <dbReference type="ARBA" id="ARBA00022917"/>
    </source>
</evidence>
<evidence type="ECO:0000313" key="6">
    <source>
        <dbReference type="EMBL" id="RNL21285.1"/>
    </source>
</evidence>
<dbReference type="GO" id="GO:0006412">
    <property type="term" value="P:translation"/>
    <property type="evidence" value="ECO:0007669"/>
    <property type="project" value="UniProtKB-KW"/>
</dbReference>
<evidence type="ECO:0000256" key="4">
    <source>
        <dbReference type="PIRNR" id="PIRNR006181"/>
    </source>
</evidence>
<reference evidence="7" key="1">
    <citation type="submission" date="2018-05" db="EMBL/GenBank/DDBJ databases">
        <title>Genome Sequencing of selected type strains of the family Eggerthellaceae.</title>
        <authorList>
            <person name="Danylec N."/>
            <person name="Stoll D.A."/>
            <person name="Doetsch A."/>
            <person name="Huch M."/>
        </authorList>
    </citation>
    <scope>NUCLEOTIDE SEQUENCE [LARGE SCALE GENOMIC DNA]</scope>
    <source>
        <strain evidence="7">DSM 17537</strain>
    </source>
</reference>